<organism evidence="1">
    <name type="scientific">human gut metagenome</name>
    <dbReference type="NCBI Taxonomy" id="408170"/>
    <lineage>
        <taxon>unclassified sequences</taxon>
        <taxon>metagenomes</taxon>
        <taxon>organismal metagenomes</taxon>
    </lineage>
</organism>
<protein>
    <submittedName>
        <fullName evidence="1">Glycoside hydrolase family 95 protein</fullName>
    </submittedName>
</protein>
<comment type="caution">
    <text evidence="1">The sequence shown here is derived from an EMBL/GenBank/DDBJ whole genome shotgun (WGS) entry which is preliminary data.</text>
</comment>
<gene>
    <name evidence="1" type="ORF">OBE_09650</name>
</gene>
<dbReference type="GO" id="GO:0016787">
    <property type="term" value="F:hydrolase activity"/>
    <property type="evidence" value="ECO:0007669"/>
    <property type="project" value="UniProtKB-KW"/>
</dbReference>
<proteinExistence type="predicted"/>
<feature type="non-terminal residue" evidence="1">
    <location>
        <position position="1"/>
    </location>
</feature>
<keyword evidence="1" id="KW-0378">Hydrolase</keyword>
<dbReference type="EMBL" id="AJWZ01006665">
    <property type="protein sequence ID" value="EKC59129.1"/>
    <property type="molecule type" value="Genomic_DNA"/>
</dbReference>
<name>K1SUL3_9ZZZZ</name>
<dbReference type="Gene3D" id="2.70.98.50">
    <property type="entry name" value="putative glycoside hydrolase family protein from bacillus halodurans"/>
    <property type="match status" value="1"/>
</dbReference>
<evidence type="ECO:0000313" key="1">
    <source>
        <dbReference type="EMBL" id="EKC59129.1"/>
    </source>
</evidence>
<sequence>LKNNQMKFALRIQAINKGGSLNTTDGKFIVRNADEVIFLLTADTDYKLNFNPDFKDPKTYVGPDPDQTPWPC</sequence>
<accession>K1SUL3</accession>
<dbReference type="AlphaFoldDB" id="K1SUL3"/>
<reference evidence="1" key="1">
    <citation type="journal article" date="2013" name="Environ. Microbiol.">
        <title>Microbiota from the distal guts of lean and obese adolescents exhibit partial functional redundancy besides clear differences in community structure.</title>
        <authorList>
            <person name="Ferrer M."/>
            <person name="Ruiz A."/>
            <person name="Lanza F."/>
            <person name="Haange S.B."/>
            <person name="Oberbach A."/>
            <person name="Till H."/>
            <person name="Bargiela R."/>
            <person name="Campoy C."/>
            <person name="Segura M.T."/>
            <person name="Richter M."/>
            <person name="von Bergen M."/>
            <person name="Seifert J."/>
            <person name="Suarez A."/>
        </authorList>
    </citation>
    <scope>NUCLEOTIDE SEQUENCE</scope>
</reference>